<protein>
    <submittedName>
        <fullName evidence="2">LPXTG-motif cell wall anchor domain protein</fullName>
    </submittedName>
</protein>
<feature type="compositionally biased region" description="Basic residues" evidence="1">
    <location>
        <begin position="665"/>
        <end position="675"/>
    </location>
</feature>
<reference evidence="2 3" key="1">
    <citation type="journal article" date="2015" name="BMC Genomics">
        <title>Comparative genomics of Fructobacillus spp. and Leuconostoc spp. reveals niche-specific evolution of Fructobacillus spp.</title>
        <authorList>
            <person name="Endo A."/>
            <person name="Tanizawa Y."/>
            <person name="Tanaka N."/>
            <person name="Maeno S."/>
            <person name="Kumar H."/>
            <person name="Shiwa Y."/>
            <person name="Okada S."/>
            <person name="Yoshikawa H."/>
            <person name="Dicks L."/>
            <person name="Nakagawa J."/>
            <person name="Arita M."/>
        </authorList>
    </citation>
    <scope>NUCLEOTIDE SEQUENCE [LARGE SCALE GENOMIC DNA]</scope>
    <source>
        <strain evidence="2 3">JCM 12225</strain>
    </source>
</reference>
<proteinExistence type="predicted"/>
<feature type="region of interest" description="Disordered" evidence="1">
    <location>
        <begin position="618"/>
        <end position="675"/>
    </location>
</feature>
<feature type="compositionally biased region" description="Pro residues" evidence="1">
    <location>
        <begin position="625"/>
        <end position="636"/>
    </location>
</feature>
<feature type="compositionally biased region" description="Polar residues" evidence="1">
    <location>
        <begin position="283"/>
        <end position="306"/>
    </location>
</feature>
<evidence type="ECO:0000313" key="2">
    <source>
        <dbReference type="EMBL" id="GAP00311.1"/>
    </source>
</evidence>
<dbReference type="EMBL" id="DF968005">
    <property type="protein sequence ID" value="GAP00311.1"/>
    <property type="molecule type" value="Genomic_DNA"/>
</dbReference>
<accession>A0A0K8MIC9</accession>
<organism evidence="2 3">
    <name type="scientific">Fructobacillus ficulneus</name>
    <dbReference type="NCBI Taxonomy" id="157463"/>
    <lineage>
        <taxon>Bacteria</taxon>
        <taxon>Bacillati</taxon>
        <taxon>Bacillota</taxon>
        <taxon>Bacilli</taxon>
        <taxon>Lactobacillales</taxon>
        <taxon>Lactobacillaceae</taxon>
        <taxon>Fructobacillus</taxon>
    </lineage>
</organism>
<name>A0A0K8MIC9_9LACO</name>
<dbReference type="STRING" id="157463.GCA_001047075_01200"/>
<evidence type="ECO:0000256" key="1">
    <source>
        <dbReference type="SAM" id="MobiDB-lite"/>
    </source>
</evidence>
<keyword evidence="3" id="KW-1185">Reference proteome</keyword>
<sequence length="741" mass="81454">MTPQGTIDPANIAIAPGVSAFREARPFLNLFRNAKTVTSTIFASQPDCPTQPSAQALATVNITPKATKSYYSYSLRGFTHYQDSQARWRGQVYNAKTGLDDPVPDGQYYYQVSAQPMGVSNISPQKLTLPVKVDSQAPTINNSQLVPGSDNQVHFKTTLADALSGLDAFGRIGLTVNGVFEIYSFHLDQSHQVTADVDLTLTKVQQETVKAGANQVRVMVYDNAGNLADVQADLSGDQVASLVAPGSPKDSDQPQTGQNKADPAKSGEPTKVDQPKVGPVGSKSPTKDNQPGSSNGSRQPGTQPVKSENDKTAAKKAEDPLVVFDHHIRLGSNTISAQNSSYNLKKQELTISGRVRSDCRQATLLIGEKDGQGQTVAIDPQSLTFTTTIPAPPNAKVSVPIRLQQDGQDKLVGGLQFYLDTTLPELSLFEEKSFERLYNGYYQIKTNQDHYKLTGQAGDNYDGYRIFINGNMVARKNFSMTFNQKNNGSVTQFAVPMALTTGDNYADIRVYDASGNFSSKTFNVRYYQADLPKPTVQRSETKPTQYPILLIPRATLPKDVPADDAVKIEYSEDQGQTWSEYQYQLSIYQNTTILFRSVDSYGNHSPVVAEKIANIKGGRAGVPAPNQPRTPTPVKPSQPTNPGHGTGNQPGSQPGQPGVVNSTTRNKHCQHGQSRLRHRVGCRHACLRIGHAIRHQLHLHNRNARRLYHQGTHLIHRINHQIRRNTRHLIHGGLGWLRRIY</sequence>
<feature type="compositionally biased region" description="Basic and acidic residues" evidence="1">
    <location>
        <begin position="262"/>
        <end position="274"/>
    </location>
</feature>
<dbReference type="Proteomes" id="UP000253891">
    <property type="component" value="Unassembled WGS sequence"/>
</dbReference>
<feature type="region of interest" description="Disordered" evidence="1">
    <location>
        <begin position="241"/>
        <end position="314"/>
    </location>
</feature>
<gene>
    <name evidence="2" type="primary">prtB</name>
    <name evidence="2" type="ORF">FFIC_283260</name>
</gene>
<dbReference type="AlphaFoldDB" id="A0A0K8MIC9"/>
<dbReference type="InterPro" id="IPR013783">
    <property type="entry name" value="Ig-like_fold"/>
</dbReference>
<evidence type="ECO:0000313" key="3">
    <source>
        <dbReference type="Proteomes" id="UP000253891"/>
    </source>
</evidence>
<dbReference type="Gene3D" id="2.60.40.10">
    <property type="entry name" value="Immunoglobulins"/>
    <property type="match status" value="1"/>
</dbReference>
<feature type="compositionally biased region" description="Low complexity" evidence="1">
    <location>
        <begin position="647"/>
        <end position="658"/>
    </location>
</feature>